<dbReference type="PROSITE" id="PS00860">
    <property type="entry name" value="GTP_CYCLOHYDROL_1_2"/>
    <property type="match status" value="1"/>
</dbReference>
<proteinExistence type="inferred from homology"/>
<dbReference type="InterPro" id="IPR043133">
    <property type="entry name" value="GTP-CH-I_C/QueF"/>
</dbReference>
<dbReference type="EMBL" id="LUCH01001856">
    <property type="protein sequence ID" value="KAF5402371.1"/>
    <property type="molecule type" value="Genomic_DNA"/>
</dbReference>
<dbReference type="GO" id="GO:0046654">
    <property type="term" value="P:tetrahydrofolate biosynthetic process"/>
    <property type="evidence" value="ECO:0007669"/>
    <property type="project" value="InterPro"/>
</dbReference>
<dbReference type="PANTHER" id="PTHR11109">
    <property type="entry name" value="GTP CYCLOHYDROLASE I"/>
    <property type="match status" value="1"/>
</dbReference>
<dbReference type="HAMAP" id="MF_00223">
    <property type="entry name" value="FolE"/>
    <property type="match status" value="1"/>
</dbReference>
<keyword evidence="7" id="KW-0783">Tetrahydrobiopterin biosynthesis</keyword>
<dbReference type="InterPro" id="IPR020602">
    <property type="entry name" value="GTP_CycHdrlase_I_dom"/>
</dbReference>
<dbReference type="GO" id="GO:0003934">
    <property type="term" value="F:GTP cyclohydrolase I activity"/>
    <property type="evidence" value="ECO:0007669"/>
    <property type="project" value="UniProtKB-EC"/>
</dbReference>
<dbReference type="InterPro" id="IPR001474">
    <property type="entry name" value="GTP_CycHdrlase_I"/>
</dbReference>
<keyword evidence="6" id="KW-0378">Hydrolase</keyword>
<dbReference type="PANTHER" id="PTHR11109:SF7">
    <property type="entry name" value="GTP CYCLOHYDROLASE 1"/>
    <property type="match status" value="1"/>
</dbReference>
<dbReference type="GO" id="GO:0008270">
    <property type="term" value="F:zinc ion binding"/>
    <property type="evidence" value="ECO:0007669"/>
    <property type="project" value="TreeGrafter"/>
</dbReference>
<dbReference type="NCBIfam" id="NF006825">
    <property type="entry name" value="PRK09347.1-2"/>
    <property type="match status" value="1"/>
</dbReference>
<dbReference type="UniPathway" id="UPA00848">
    <property type="reaction ID" value="UER00151"/>
</dbReference>
<accession>A0A8J4SZK7</accession>
<dbReference type="AlphaFoldDB" id="A0A8J4SZK7"/>
<organism evidence="11 12">
    <name type="scientific">Paragonimus heterotremus</name>
    <dbReference type="NCBI Taxonomy" id="100268"/>
    <lineage>
        <taxon>Eukaryota</taxon>
        <taxon>Metazoa</taxon>
        <taxon>Spiralia</taxon>
        <taxon>Lophotrochozoa</taxon>
        <taxon>Platyhelminthes</taxon>
        <taxon>Trematoda</taxon>
        <taxon>Digenea</taxon>
        <taxon>Plagiorchiida</taxon>
        <taxon>Troglotremata</taxon>
        <taxon>Troglotrematidae</taxon>
        <taxon>Paragonimus</taxon>
    </lineage>
</organism>
<feature type="domain" description="GTP cyclohydrolase I" evidence="10">
    <location>
        <begin position="174"/>
        <end position="347"/>
    </location>
</feature>
<dbReference type="GO" id="GO:0005525">
    <property type="term" value="F:GTP binding"/>
    <property type="evidence" value="ECO:0007669"/>
    <property type="project" value="UniProtKB-KW"/>
</dbReference>
<keyword evidence="8" id="KW-0342">GTP-binding</keyword>
<evidence type="ECO:0000256" key="7">
    <source>
        <dbReference type="ARBA" id="ARBA00023007"/>
    </source>
</evidence>
<dbReference type="GO" id="GO:0006729">
    <property type="term" value="P:tetrahydrobiopterin biosynthetic process"/>
    <property type="evidence" value="ECO:0007669"/>
    <property type="project" value="UniProtKB-KW"/>
</dbReference>
<evidence type="ECO:0000259" key="10">
    <source>
        <dbReference type="Pfam" id="PF01227"/>
    </source>
</evidence>
<name>A0A8J4SZK7_9TREM</name>
<comment type="pathway">
    <text evidence="1">Cofactor biosynthesis; 7,8-dihydroneopterin triphosphate biosynthesis; 7,8-dihydroneopterin triphosphate from GTP: step 1/1.</text>
</comment>
<keyword evidence="5" id="KW-0547">Nucleotide-binding</keyword>
<evidence type="ECO:0000256" key="9">
    <source>
        <dbReference type="ARBA" id="ARBA00030854"/>
    </source>
</evidence>
<evidence type="ECO:0000256" key="2">
    <source>
        <dbReference type="ARBA" id="ARBA00008085"/>
    </source>
</evidence>
<comment type="similarity">
    <text evidence="2">Belongs to the GTP cyclohydrolase I family.</text>
</comment>
<reference evidence="11" key="1">
    <citation type="submission" date="2019-05" db="EMBL/GenBank/DDBJ databases">
        <title>Annotation for the trematode Paragonimus heterotremus.</title>
        <authorList>
            <person name="Choi Y.-J."/>
        </authorList>
    </citation>
    <scope>NUCLEOTIDE SEQUENCE</scope>
    <source>
        <strain evidence="11">LC</strain>
    </source>
</reference>
<dbReference type="InterPro" id="IPR018234">
    <property type="entry name" value="GTP_CycHdrlase_I_CS"/>
</dbReference>
<dbReference type="Proteomes" id="UP000748531">
    <property type="component" value="Unassembled WGS sequence"/>
</dbReference>
<dbReference type="NCBIfam" id="TIGR00063">
    <property type="entry name" value="folE"/>
    <property type="match status" value="1"/>
</dbReference>
<dbReference type="PROSITE" id="PS00859">
    <property type="entry name" value="GTP_CYCLOHYDROL_1_1"/>
    <property type="match status" value="1"/>
</dbReference>
<dbReference type="SUPFAM" id="SSF55620">
    <property type="entry name" value="Tetrahydrobiopterin biosynthesis enzymes-like"/>
    <property type="match status" value="1"/>
</dbReference>
<dbReference type="Gene3D" id="3.30.1130.10">
    <property type="match status" value="1"/>
</dbReference>
<dbReference type="NCBIfam" id="NF006826">
    <property type="entry name" value="PRK09347.1-3"/>
    <property type="match status" value="1"/>
</dbReference>
<dbReference type="Gene3D" id="1.10.286.10">
    <property type="match status" value="1"/>
</dbReference>
<evidence type="ECO:0000256" key="1">
    <source>
        <dbReference type="ARBA" id="ARBA00005080"/>
    </source>
</evidence>
<evidence type="ECO:0000313" key="12">
    <source>
        <dbReference type="Proteomes" id="UP000748531"/>
    </source>
</evidence>
<evidence type="ECO:0000313" key="11">
    <source>
        <dbReference type="EMBL" id="KAF5402371.1"/>
    </source>
</evidence>
<dbReference type="GO" id="GO:0005737">
    <property type="term" value="C:cytoplasm"/>
    <property type="evidence" value="ECO:0007669"/>
    <property type="project" value="TreeGrafter"/>
</dbReference>
<evidence type="ECO:0000256" key="5">
    <source>
        <dbReference type="ARBA" id="ARBA00022741"/>
    </source>
</evidence>
<dbReference type="OrthoDB" id="4966at2759"/>
<dbReference type="FunFam" id="3.30.1130.10:FF:000012">
    <property type="entry name" value="GTP cyclohydrolase 1"/>
    <property type="match status" value="1"/>
</dbReference>
<evidence type="ECO:0000256" key="4">
    <source>
        <dbReference type="ARBA" id="ARBA00017272"/>
    </source>
</evidence>
<evidence type="ECO:0000256" key="6">
    <source>
        <dbReference type="ARBA" id="ARBA00022801"/>
    </source>
</evidence>
<keyword evidence="12" id="KW-1185">Reference proteome</keyword>
<gene>
    <name evidence="11" type="ORF">PHET_04163</name>
</gene>
<dbReference type="Pfam" id="PF01227">
    <property type="entry name" value="GTP_cyclohydroI"/>
    <property type="match status" value="1"/>
</dbReference>
<dbReference type="EC" id="3.5.4.16" evidence="3"/>
<evidence type="ECO:0000256" key="8">
    <source>
        <dbReference type="ARBA" id="ARBA00023134"/>
    </source>
</evidence>
<dbReference type="InterPro" id="IPR043134">
    <property type="entry name" value="GTP-CH-I_N"/>
</dbReference>
<evidence type="ECO:0000256" key="3">
    <source>
        <dbReference type="ARBA" id="ARBA00012715"/>
    </source>
</evidence>
<sequence length="350" mass="39474">MCSKARDNHLNDQFMNSTTTNLMSDHCKTSLIRSKRYRSTDEITSKSVVGSDGSYVSDDSSVRQKLDKSLTDVDSKPGTVKLSNSLLSEKLLNVKNPYERTVLMQPKSVFLSDSEYSNLLTDSPPINKTVANFRHDRPVGCRPGSPTSHLTRKILEQEDPSEDNEIFRLLASLYEKILFLIGEDPHRKGLVNTPERAAKAMFYLTKGYSEVISDFLNDAIFEEDHNGLVIVKDIEMFSLCEHHLLPFNGRVTVGYLPNKRVLGLSKLARIVEMYSRRLQIQERLTSEIAEAVNQVVQPVGVGVVVEATHMCMVMRGVQKFNTVTVTQCMLGALLTDEKIRAEFFSFVSKR</sequence>
<protein>
    <recommendedName>
        <fullName evidence="4">GTP cyclohydrolase 1</fullName>
        <ecNumber evidence="3">3.5.4.16</ecNumber>
    </recommendedName>
    <alternativeName>
        <fullName evidence="9">GTP cyclohydrolase I</fullName>
    </alternativeName>
</protein>
<comment type="caution">
    <text evidence="11">The sequence shown here is derived from an EMBL/GenBank/DDBJ whole genome shotgun (WGS) entry which is preliminary data.</text>
</comment>